<evidence type="ECO:0000313" key="3">
    <source>
        <dbReference type="Proteomes" id="UP001153636"/>
    </source>
</evidence>
<comment type="similarity">
    <text evidence="1">Belongs to the MYG1 family.</text>
</comment>
<reference evidence="2" key="1">
    <citation type="submission" date="2022-01" db="EMBL/GenBank/DDBJ databases">
        <authorList>
            <person name="King R."/>
        </authorList>
    </citation>
    <scope>NUCLEOTIDE SEQUENCE</scope>
</reference>
<evidence type="ECO:0000256" key="1">
    <source>
        <dbReference type="ARBA" id="ARBA00010105"/>
    </source>
</evidence>
<dbReference type="PANTHER" id="PTHR11215:SF1">
    <property type="entry name" value="MYG1 EXONUCLEASE"/>
    <property type="match status" value="1"/>
</dbReference>
<dbReference type="OrthoDB" id="10265310at2759"/>
<evidence type="ECO:0000313" key="2">
    <source>
        <dbReference type="EMBL" id="CAH1102886.1"/>
    </source>
</evidence>
<accession>A0A9P0CJX3</accession>
<sequence length="373" mass="42240">MEEFMSFTAKFVRISSNAAVTVWKGFSTMATDAKSPRILKKIGTHSGVFHCDEALACFMLKQLPEYVDADIVRSRDQEILEECDIVVDVGGEYNPKKHRYDHHQRSFSETLSSVRPDLIQNKSIKLSSAGLVYAHFGLEVLTEVLKKKNIVATSDCLESIYKHIYEGFVEELDAIDNGVPITDGKPKYRINTHLSARVHRLNPEWNSPSPVPSDETFYKAMELVGAEFVERVLESTTVWWPAREIVKKAINSRKQVHEDGNIVLFEERCPWKDHLLSLEEELDISGEIKFVLFHDSGDSWRVQAIPIQPDSFICRVFLHKDWRGVRDDDLSNIAGIENCIFCHATGFIGGNKTKDGALQMALKSLSAHVGDQE</sequence>
<dbReference type="AlphaFoldDB" id="A0A9P0CJX3"/>
<dbReference type="Pfam" id="PF03690">
    <property type="entry name" value="MYG1_exonuc"/>
    <property type="match status" value="1"/>
</dbReference>
<keyword evidence="3" id="KW-1185">Reference proteome</keyword>
<proteinExistence type="inferred from homology"/>
<dbReference type="InterPro" id="IPR003226">
    <property type="entry name" value="MYG1_exonuclease"/>
</dbReference>
<dbReference type="PANTHER" id="PTHR11215">
    <property type="entry name" value="METAL DEPENDENT HYDROLASE - RELATED"/>
    <property type="match status" value="1"/>
</dbReference>
<organism evidence="2 3">
    <name type="scientific">Psylliodes chrysocephalus</name>
    <dbReference type="NCBI Taxonomy" id="3402493"/>
    <lineage>
        <taxon>Eukaryota</taxon>
        <taxon>Metazoa</taxon>
        <taxon>Ecdysozoa</taxon>
        <taxon>Arthropoda</taxon>
        <taxon>Hexapoda</taxon>
        <taxon>Insecta</taxon>
        <taxon>Pterygota</taxon>
        <taxon>Neoptera</taxon>
        <taxon>Endopterygota</taxon>
        <taxon>Coleoptera</taxon>
        <taxon>Polyphaga</taxon>
        <taxon>Cucujiformia</taxon>
        <taxon>Chrysomeloidea</taxon>
        <taxon>Chrysomelidae</taxon>
        <taxon>Galerucinae</taxon>
        <taxon>Alticini</taxon>
        <taxon>Psylliodes</taxon>
    </lineage>
</organism>
<gene>
    <name evidence="2" type="ORF">PSYICH_LOCUS4027</name>
</gene>
<dbReference type="GO" id="GO:0005634">
    <property type="term" value="C:nucleus"/>
    <property type="evidence" value="ECO:0007669"/>
    <property type="project" value="TreeGrafter"/>
</dbReference>
<dbReference type="Proteomes" id="UP001153636">
    <property type="component" value="Chromosome 13"/>
</dbReference>
<protein>
    <submittedName>
        <fullName evidence="2">Uncharacterized protein</fullName>
    </submittedName>
</protein>
<name>A0A9P0CJX3_9CUCU</name>
<dbReference type="GO" id="GO:0005737">
    <property type="term" value="C:cytoplasm"/>
    <property type="evidence" value="ECO:0007669"/>
    <property type="project" value="TreeGrafter"/>
</dbReference>
<dbReference type="EMBL" id="OV651825">
    <property type="protein sequence ID" value="CAH1102886.1"/>
    <property type="molecule type" value="Genomic_DNA"/>
</dbReference>